<dbReference type="Proteomes" id="UP001069802">
    <property type="component" value="Unassembled WGS sequence"/>
</dbReference>
<comment type="caution">
    <text evidence="2">The sequence shown here is derived from an EMBL/GenBank/DDBJ whole genome shotgun (WGS) entry which is preliminary data.</text>
</comment>
<keyword evidence="3" id="KW-1185">Reference proteome</keyword>
<evidence type="ECO:0000313" key="3">
    <source>
        <dbReference type="Proteomes" id="UP001069802"/>
    </source>
</evidence>
<dbReference type="RefSeq" id="WP_269424495.1">
    <property type="nucleotide sequence ID" value="NZ_JAPWGY010000007.1"/>
</dbReference>
<protein>
    <submittedName>
        <fullName evidence="2">Uncharacterized protein</fullName>
    </submittedName>
</protein>
<dbReference type="EMBL" id="JAPWGY010000007">
    <property type="protein sequence ID" value="MCZ4282344.1"/>
    <property type="molecule type" value="Genomic_DNA"/>
</dbReference>
<name>A0ABT4LMP6_9PROT</name>
<evidence type="ECO:0000313" key="2">
    <source>
        <dbReference type="EMBL" id="MCZ4282344.1"/>
    </source>
</evidence>
<organism evidence="2 3">
    <name type="scientific">Kiloniella laminariae</name>
    <dbReference type="NCBI Taxonomy" id="454162"/>
    <lineage>
        <taxon>Bacteria</taxon>
        <taxon>Pseudomonadati</taxon>
        <taxon>Pseudomonadota</taxon>
        <taxon>Alphaproteobacteria</taxon>
        <taxon>Rhodospirillales</taxon>
        <taxon>Kiloniellaceae</taxon>
        <taxon>Kiloniella</taxon>
    </lineage>
</organism>
<keyword evidence="1" id="KW-0472">Membrane</keyword>
<reference evidence="2" key="1">
    <citation type="submission" date="2022-12" db="EMBL/GenBank/DDBJ databases">
        <title>Bacterial isolates from different developmental stages of Nematostella vectensis.</title>
        <authorList>
            <person name="Fraune S."/>
        </authorList>
    </citation>
    <scope>NUCLEOTIDE SEQUENCE</scope>
    <source>
        <strain evidence="2">G21630-S1</strain>
    </source>
</reference>
<keyword evidence="1" id="KW-1133">Transmembrane helix</keyword>
<accession>A0ABT4LMP6</accession>
<sequence length="636" mass="73207">MPLKKYTLLFIFPPKWAFTILIALTKIGFTVAFLDRKGMRRHPQWKNAIEKKILIQITQQPMKPFHSMGIAQAEHIITQLSNTREIRFLKKATDDKKADVIPKRLLAEKFLILFYALSTAKKLSHQSYVVSFEAIRLNQLCQKWGTAEKISIEKDAIIGADSSTLLATLRLISLSKKIIQTINRLIYLCYNILFTSKKTTPRAPQKIAISLGFPWQLKFNGPRAFHFLVDDQVLKKEDVLFCDEINISKNTLNEHRSHGWNFHEYYQNSTSILSKKQVLLLNSELKIIFNLWIKSAFASLDEISLSLIILGDEFISAIYLKQSTHTKVYVYTNKDYANQFAKNLALRYVGISSIWYPLFIGSPAIFDKTDSPHDKKEILWYGQNPTHMFLYSKAAADSHITHNQGTQHYHYHGPIFAELIINKILSHTTNDTPESKEHSLKISVFDTTYINSQICPTNYQHAITFLEDIYDLAQTFPMYGFNIKPSKPDSYFLSDTSLWASPKLGKKIVGNRKKLSTLHNVYLFSDNKDPIELIAESDVIITDGLSSPTADALSVGKKAFWYDPTHSHHGYPFDQAGFVAHGRNELKNKIQDLLNQPHEEYKTELRNNIYFKNFISPRINPGSLNKLRRTIKEETY</sequence>
<gene>
    <name evidence="2" type="ORF">O4H49_16275</name>
</gene>
<evidence type="ECO:0000256" key="1">
    <source>
        <dbReference type="SAM" id="Phobius"/>
    </source>
</evidence>
<proteinExistence type="predicted"/>
<dbReference type="InterPro" id="IPR043148">
    <property type="entry name" value="TagF_C"/>
</dbReference>
<feature type="transmembrane region" description="Helical" evidence="1">
    <location>
        <begin position="16"/>
        <end position="34"/>
    </location>
</feature>
<dbReference type="Gene3D" id="3.40.50.12580">
    <property type="match status" value="1"/>
</dbReference>
<keyword evidence="1" id="KW-0812">Transmembrane</keyword>